<dbReference type="EMBL" id="JACLYU010000001">
    <property type="protein sequence ID" value="MBM6698796.1"/>
    <property type="molecule type" value="Genomic_DNA"/>
</dbReference>
<keyword evidence="2" id="KW-1185">Reference proteome</keyword>
<evidence type="ECO:0000313" key="1">
    <source>
        <dbReference type="EMBL" id="MBM6698796.1"/>
    </source>
</evidence>
<gene>
    <name evidence="1" type="ORF">H7U32_00295</name>
</gene>
<reference evidence="1" key="2">
    <citation type="journal article" date="2021" name="Sci. Rep.">
        <title>The distribution of antibiotic resistance genes in chicken gut microbiota commensals.</title>
        <authorList>
            <person name="Juricova H."/>
            <person name="Matiasovicova J."/>
            <person name="Kubasova T."/>
            <person name="Cejkova D."/>
            <person name="Rychlik I."/>
        </authorList>
    </citation>
    <scope>NUCLEOTIDE SEQUENCE</scope>
    <source>
        <strain evidence="1">An836</strain>
    </source>
</reference>
<dbReference type="RefSeq" id="WP_204467023.1">
    <property type="nucleotide sequence ID" value="NZ_JACLYU010000001.1"/>
</dbReference>
<organism evidence="1 2">
    <name type="scientific">Bifidobacterium pullorum subsp. saeculare</name>
    <dbReference type="NCBI Taxonomy" id="78257"/>
    <lineage>
        <taxon>Bacteria</taxon>
        <taxon>Bacillati</taxon>
        <taxon>Actinomycetota</taxon>
        <taxon>Actinomycetes</taxon>
        <taxon>Bifidobacteriales</taxon>
        <taxon>Bifidobacteriaceae</taxon>
        <taxon>Bifidobacterium</taxon>
    </lineage>
</organism>
<reference evidence="1" key="1">
    <citation type="submission" date="2020-08" db="EMBL/GenBank/DDBJ databases">
        <authorList>
            <person name="Cejkova D."/>
            <person name="Kubasova T."/>
            <person name="Jahodarova E."/>
            <person name="Rychlik I."/>
        </authorList>
    </citation>
    <scope>NUCLEOTIDE SEQUENCE</scope>
    <source>
        <strain evidence="1">An836</strain>
    </source>
</reference>
<evidence type="ECO:0008006" key="3">
    <source>
        <dbReference type="Google" id="ProtNLM"/>
    </source>
</evidence>
<dbReference type="Proteomes" id="UP000718821">
    <property type="component" value="Unassembled WGS sequence"/>
</dbReference>
<protein>
    <recommendedName>
        <fullName evidence="3">CTP synthase</fullName>
    </recommendedName>
</protein>
<sequence length="316" mass="35058">MTGSQDVAAMLDTAQAQRRCAYGTTPVVRRALQRQAARGILARPYRNIYARAAYWDTLNAKDRSNHVARALAQLHPSWVFAGLTAATLYGFDHAYALHRGNAILIASAFGARAHDHPGLVRIRMRDIPAVRLDGVTVTAPERTLLDCGLRHRFHEALPIFDSAARQGVDVTAALALCRRLRIDSTAIALLVSYTDPLSENGGESWARAVMIERGFIAPKLQYPFVNPDKPSGSYRADFAWLLPGGRIVVGEYDGMGKYIATPSRSSIQAAVHAERRREDHLRSQGVDAIVRFEFEDISHPDRLERKLLGADIPKRR</sequence>
<proteinExistence type="predicted"/>
<comment type="caution">
    <text evidence="1">The sequence shown here is derived from an EMBL/GenBank/DDBJ whole genome shotgun (WGS) entry which is preliminary data.</text>
</comment>
<accession>A0A939B9F2</accession>
<name>A0A939B9F2_9BIFI</name>
<evidence type="ECO:0000313" key="2">
    <source>
        <dbReference type="Proteomes" id="UP000718821"/>
    </source>
</evidence>
<dbReference type="AlphaFoldDB" id="A0A939B9F2"/>